<dbReference type="InterPro" id="IPR001781">
    <property type="entry name" value="Znf_LIM"/>
</dbReference>
<evidence type="ECO:0000256" key="1">
    <source>
        <dbReference type="ARBA" id="ARBA00022723"/>
    </source>
</evidence>
<feature type="domain" description="LIM zinc-binding" evidence="6">
    <location>
        <begin position="184"/>
        <end position="244"/>
    </location>
</feature>
<evidence type="ECO:0000256" key="4">
    <source>
        <dbReference type="PROSITE-ProRule" id="PRU00125"/>
    </source>
</evidence>
<dbReference type="FunFam" id="2.10.110.10:FF:000002">
    <property type="entry name" value="LIM domain and actin-binding 1"/>
    <property type="match status" value="2"/>
</dbReference>
<evidence type="ECO:0000256" key="2">
    <source>
        <dbReference type="ARBA" id="ARBA00022833"/>
    </source>
</evidence>
<feature type="domain" description="LIM zinc-binding" evidence="6">
    <location>
        <begin position="88"/>
        <end position="148"/>
    </location>
</feature>
<dbReference type="PANTHER" id="PTHR24206">
    <property type="entry name" value="OS06G0237300 PROTEIN"/>
    <property type="match status" value="1"/>
</dbReference>
<protein>
    <recommendedName>
        <fullName evidence="6">LIM zinc-binding domain-containing protein</fullName>
    </recommendedName>
</protein>
<keyword evidence="3 4" id="KW-0440">LIM domain</keyword>
<dbReference type="OrthoDB" id="6129702at2759"/>
<dbReference type="GO" id="GO:0046872">
    <property type="term" value="F:metal ion binding"/>
    <property type="evidence" value="ECO:0007669"/>
    <property type="project" value="UniProtKB-KW"/>
</dbReference>
<dbReference type="Proteomes" id="UP000729402">
    <property type="component" value="Unassembled WGS sequence"/>
</dbReference>
<keyword evidence="2 4" id="KW-0862">Zinc</keyword>
<comment type="caution">
    <text evidence="7">The sequence shown here is derived from an EMBL/GenBank/DDBJ whole genome shotgun (WGS) entry which is preliminary data.</text>
</comment>
<dbReference type="GO" id="GO:0051017">
    <property type="term" value="P:actin filament bundle assembly"/>
    <property type="evidence" value="ECO:0007669"/>
    <property type="project" value="UniProtKB-ARBA"/>
</dbReference>
<keyword evidence="1 4" id="KW-0479">Metal-binding</keyword>
<dbReference type="EMBL" id="JAAALK010000086">
    <property type="protein sequence ID" value="KAG8082781.1"/>
    <property type="molecule type" value="Genomic_DNA"/>
</dbReference>
<reference evidence="7" key="2">
    <citation type="submission" date="2021-02" db="EMBL/GenBank/DDBJ databases">
        <authorList>
            <person name="Kimball J.A."/>
            <person name="Haas M.W."/>
            <person name="Macchietto M."/>
            <person name="Kono T."/>
            <person name="Duquette J."/>
            <person name="Shao M."/>
        </authorList>
    </citation>
    <scope>NUCLEOTIDE SEQUENCE</scope>
    <source>
        <tissue evidence="7">Fresh leaf tissue</tissue>
    </source>
</reference>
<gene>
    <name evidence="7" type="ORF">GUJ93_ZPchr0014g47378</name>
</gene>
<sequence>MHAWRGLCGAERGRLLRSLPSSCPARTHRLGASCISTPPGARGRRRRSDRPAEIELAYVGWCVRRRSSSRLSESSSSSVTMSFTGTQDKCTACEKTVHFIDLLTADGVTYHKTCFKCSHCKGILSMCSYSSMDGVLYCKTHFEQLFKETGSFSKKFAPGGRSSDKGELSRAPSKISSAFSGTQDKCATCQKTVYPLEKLTLEGESYHKSCFKCSHGGCILTTSSYAALNGVLYCKIHFGQLFMEKGSYNHMKKKSESQEVLPDVVAVPEEQPAPPQDENNREDN</sequence>
<feature type="region of interest" description="Disordered" evidence="5">
    <location>
        <begin position="252"/>
        <end position="284"/>
    </location>
</feature>
<dbReference type="SMART" id="SM00132">
    <property type="entry name" value="LIM"/>
    <property type="match status" value="2"/>
</dbReference>
<evidence type="ECO:0000256" key="3">
    <source>
        <dbReference type="ARBA" id="ARBA00023038"/>
    </source>
</evidence>
<evidence type="ECO:0000313" key="7">
    <source>
        <dbReference type="EMBL" id="KAG8082781.1"/>
    </source>
</evidence>
<dbReference type="Pfam" id="PF00412">
    <property type="entry name" value="LIM"/>
    <property type="match status" value="2"/>
</dbReference>
<evidence type="ECO:0000259" key="6">
    <source>
        <dbReference type="PROSITE" id="PS50023"/>
    </source>
</evidence>
<dbReference type="CDD" id="cd09440">
    <property type="entry name" value="LIM1_SF3"/>
    <property type="match status" value="1"/>
</dbReference>
<evidence type="ECO:0000313" key="8">
    <source>
        <dbReference type="Proteomes" id="UP000729402"/>
    </source>
</evidence>
<dbReference type="AlphaFoldDB" id="A0A8J5SX89"/>
<name>A0A8J5SX89_ZIZPA</name>
<organism evidence="7 8">
    <name type="scientific">Zizania palustris</name>
    <name type="common">Northern wild rice</name>
    <dbReference type="NCBI Taxonomy" id="103762"/>
    <lineage>
        <taxon>Eukaryota</taxon>
        <taxon>Viridiplantae</taxon>
        <taxon>Streptophyta</taxon>
        <taxon>Embryophyta</taxon>
        <taxon>Tracheophyta</taxon>
        <taxon>Spermatophyta</taxon>
        <taxon>Magnoliopsida</taxon>
        <taxon>Liliopsida</taxon>
        <taxon>Poales</taxon>
        <taxon>Poaceae</taxon>
        <taxon>BOP clade</taxon>
        <taxon>Oryzoideae</taxon>
        <taxon>Oryzeae</taxon>
        <taxon>Zizaniinae</taxon>
        <taxon>Zizania</taxon>
    </lineage>
</organism>
<proteinExistence type="predicted"/>
<evidence type="ECO:0000256" key="5">
    <source>
        <dbReference type="SAM" id="MobiDB-lite"/>
    </source>
</evidence>
<dbReference type="PROSITE" id="PS00478">
    <property type="entry name" value="LIM_DOMAIN_1"/>
    <property type="match status" value="1"/>
</dbReference>
<dbReference type="PROSITE" id="PS50023">
    <property type="entry name" value="LIM_DOMAIN_2"/>
    <property type="match status" value="2"/>
</dbReference>
<dbReference type="GO" id="GO:0051015">
    <property type="term" value="F:actin filament binding"/>
    <property type="evidence" value="ECO:0007669"/>
    <property type="project" value="UniProtKB-ARBA"/>
</dbReference>
<keyword evidence="8" id="KW-1185">Reference proteome</keyword>
<reference evidence="7" key="1">
    <citation type="journal article" date="2021" name="bioRxiv">
        <title>Whole Genome Assembly and Annotation of Northern Wild Rice, Zizania palustris L., Supports a Whole Genome Duplication in the Zizania Genus.</title>
        <authorList>
            <person name="Haas M."/>
            <person name="Kono T."/>
            <person name="Macchietto M."/>
            <person name="Millas R."/>
            <person name="McGilp L."/>
            <person name="Shao M."/>
            <person name="Duquette J."/>
            <person name="Hirsch C.N."/>
            <person name="Kimball J."/>
        </authorList>
    </citation>
    <scope>NUCLEOTIDE SEQUENCE</scope>
    <source>
        <tissue evidence="7">Fresh leaf tissue</tissue>
    </source>
</reference>
<accession>A0A8J5SX89</accession>
<feature type="region of interest" description="Disordered" evidence="5">
    <location>
        <begin position="156"/>
        <end position="178"/>
    </location>
</feature>